<evidence type="ECO:0000313" key="4">
    <source>
        <dbReference type="Proteomes" id="UP000641588"/>
    </source>
</evidence>
<dbReference type="InterPro" id="IPR017552">
    <property type="entry name" value="PHI/rmpB"/>
</dbReference>
<dbReference type="Proteomes" id="UP000641588">
    <property type="component" value="Unassembled WGS sequence"/>
</dbReference>
<protein>
    <submittedName>
        <fullName evidence="3">6-phospho-3-hexuloisomerase</fullName>
    </submittedName>
</protein>
<dbReference type="InterPro" id="IPR046348">
    <property type="entry name" value="SIS_dom_sf"/>
</dbReference>
<comment type="caution">
    <text evidence="3">The sequence shown here is derived from an EMBL/GenBank/DDBJ whole genome shotgun (WGS) entry which is preliminary data.</text>
</comment>
<evidence type="ECO:0000313" key="3">
    <source>
        <dbReference type="EMBL" id="NOU96343.1"/>
    </source>
</evidence>
<proteinExistence type="inferred from homology"/>
<feature type="domain" description="SIS" evidence="2">
    <location>
        <begin position="31"/>
        <end position="174"/>
    </location>
</feature>
<dbReference type="InterPro" id="IPR001347">
    <property type="entry name" value="SIS_dom"/>
</dbReference>
<dbReference type="PANTHER" id="PTHR43443">
    <property type="entry name" value="3-HEXULOSE-6-PHOSPHATE ISOMERASE"/>
    <property type="match status" value="1"/>
</dbReference>
<dbReference type="AlphaFoldDB" id="A0A972GU25"/>
<dbReference type="PANTHER" id="PTHR43443:SF1">
    <property type="entry name" value="3-HEXULOSE-6-PHOSPHATE ISOMERASE"/>
    <property type="match status" value="1"/>
</dbReference>
<dbReference type="PROSITE" id="PS51464">
    <property type="entry name" value="SIS"/>
    <property type="match status" value="1"/>
</dbReference>
<comment type="similarity">
    <text evidence="1">Belongs to the SIS family. PHI subfamily.</text>
</comment>
<accession>A0A972GU25</accession>
<evidence type="ECO:0000259" key="2">
    <source>
        <dbReference type="PROSITE" id="PS51464"/>
    </source>
</evidence>
<name>A0A972GU25_9BACL</name>
<dbReference type="EMBL" id="WHOD01000097">
    <property type="protein sequence ID" value="NOU96343.1"/>
    <property type="molecule type" value="Genomic_DNA"/>
</dbReference>
<dbReference type="Gene3D" id="3.40.50.10490">
    <property type="entry name" value="Glucose-6-phosphate isomerase like protein, domain 1"/>
    <property type="match status" value="1"/>
</dbReference>
<dbReference type="NCBIfam" id="TIGR03127">
    <property type="entry name" value="RuMP_HxlB"/>
    <property type="match status" value="1"/>
</dbReference>
<keyword evidence="4" id="KW-1185">Reference proteome</keyword>
<gene>
    <name evidence="3" type="primary">hxlB</name>
    <name evidence="3" type="ORF">GC093_24460</name>
</gene>
<dbReference type="GO" id="GO:0097367">
    <property type="term" value="F:carbohydrate derivative binding"/>
    <property type="evidence" value="ECO:0007669"/>
    <property type="project" value="InterPro"/>
</dbReference>
<dbReference type="CDD" id="cd05005">
    <property type="entry name" value="SIS_PHI"/>
    <property type="match status" value="1"/>
</dbReference>
<dbReference type="GO" id="GO:1901135">
    <property type="term" value="P:carbohydrate derivative metabolic process"/>
    <property type="evidence" value="ECO:0007669"/>
    <property type="project" value="InterPro"/>
</dbReference>
<dbReference type="GO" id="GO:0016853">
    <property type="term" value="F:isomerase activity"/>
    <property type="evidence" value="ECO:0007669"/>
    <property type="project" value="InterPro"/>
</dbReference>
<evidence type="ECO:0000256" key="1">
    <source>
        <dbReference type="ARBA" id="ARBA00009235"/>
    </source>
</evidence>
<dbReference type="SUPFAM" id="SSF53697">
    <property type="entry name" value="SIS domain"/>
    <property type="match status" value="1"/>
</dbReference>
<dbReference type="Pfam" id="PF01380">
    <property type="entry name" value="SIS"/>
    <property type="match status" value="1"/>
</dbReference>
<organism evidence="3 4">
    <name type="scientific">Paenibacillus foliorum</name>
    <dbReference type="NCBI Taxonomy" id="2654974"/>
    <lineage>
        <taxon>Bacteria</taxon>
        <taxon>Bacillati</taxon>
        <taxon>Bacillota</taxon>
        <taxon>Bacilli</taxon>
        <taxon>Bacillales</taxon>
        <taxon>Paenibacillaceae</taxon>
        <taxon>Paenibacillus</taxon>
    </lineage>
</organism>
<sequence>MIMQITQYTNEVIKELNRAASLISEETAQSLVDRIMKAEKIFVAGAGRSGLMMRAFAMRMMHMGLQVYVVGESVTPGLAEADLLIIGSGSGETKSLLSMASKAKSLGAGVAIATVNPESSIGLLADIVIQIPALSKDTSDGGLTSIQPMGSLFEQSLLLLFDSIILQMMDKLNLDSSAMFGKHANLE</sequence>
<reference evidence="3" key="1">
    <citation type="submission" date="2019-10" db="EMBL/GenBank/DDBJ databases">
        <title>Description of Paenibacillus glebae sp. nov.</title>
        <authorList>
            <person name="Carlier A."/>
            <person name="Qi S."/>
        </authorList>
    </citation>
    <scope>NUCLEOTIDE SEQUENCE</scope>
    <source>
        <strain evidence="3">LMG 31456</strain>
    </source>
</reference>